<feature type="compositionally biased region" description="Basic and acidic residues" evidence="1">
    <location>
        <begin position="56"/>
        <end position="75"/>
    </location>
</feature>
<accession>A0A1W0VRS4</accession>
<feature type="region of interest" description="Disordered" evidence="1">
    <location>
        <begin position="1"/>
        <end position="42"/>
    </location>
</feature>
<sequence length="150" mass="16070">MLRSASSSKECSTPTRPGAPPAPACLKALHDEEARTAHPPLPSSLLLALQQKASRRALDADKRSTTLDTGTRKDPGLIWKATEEGVASSMSGTGQKRFETAVAAAMHCNAKTEGSSNLLFLLRCCWPVGSARENRCHDRDPVLDTVPFSV</sequence>
<evidence type="ECO:0000313" key="3">
    <source>
        <dbReference type="Proteomes" id="UP000000768"/>
    </source>
</evidence>
<dbReference type="EMBL" id="CM000769">
    <property type="protein sequence ID" value="OQU75982.1"/>
    <property type="molecule type" value="Genomic_DNA"/>
</dbReference>
<reference evidence="3" key="2">
    <citation type="journal article" date="2018" name="Plant J.">
        <title>The Sorghum bicolor reference genome: improved assembly, gene annotations, a transcriptome atlas, and signatures of genome organization.</title>
        <authorList>
            <person name="McCormick R.F."/>
            <person name="Truong S.K."/>
            <person name="Sreedasyam A."/>
            <person name="Jenkins J."/>
            <person name="Shu S."/>
            <person name="Sims D."/>
            <person name="Kennedy M."/>
            <person name="Amirebrahimi M."/>
            <person name="Weers B.D."/>
            <person name="McKinley B."/>
            <person name="Mattison A."/>
            <person name="Morishige D.T."/>
            <person name="Grimwood J."/>
            <person name="Schmutz J."/>
            <person name="Mullet J.E."/>
        </authorList>
    </citation>
    <scope>NUCLEOTIDE SEQUENCE [LARGE SCALE GENOMIC DNA]</scope>
    <source>
        <strain evidence="3">cv. BTx623</strain>
    </source>
</reference>
<name>A0A1W0VRS4_SORBI</name>
<proteinExistence type="predicted"/>
<dbReference type="Gramene" id="OQU75982">
    <property type="protein sequence ID" value="OQU75982"/>
    <property type="gene ID" value="SORBI_3010G068051"/>
</dbReference>
<evidence type="ECO:0000313" key="2">
    <source>
        <dbReference type="EMBL" id="OQU75982.1"/>
    </source>
</evidence>
<dbReference type="AlphaFoldDB" id="A0A1W0VRS4"/>
<evidence type="ECO:0000256" key="1">
    <source>
        <dbReference type="SAM" id="MobiDB-lite"/>
    </source>
</evidence>
<reference evidence="2 3" key="1">
    <citation type="journal article" date="2009" name="Nature">
        <title>The Sorghum bicolor genome and the diversification of grasses.</title>
        <authorList>
            <person name="Paterson A.H."/>
            <person name="Bowers J.E."/>
            <person name="Bruggmann R."/>
            <person name="Dubchak I."/>
            <person name="Grimwood J."/>
            <person name="Gundlach H."/>
            <person name="Haberer G."/>
            <person name="Hellsten U."/>
            <person name="Mitros T."/>
            <person name="Poliakov A."/>
            <person name="Schmutz J."/>
            <person name="Spannagl M."/>
            <person name="Tang H."/>
            <person name="Wang X."/>
            <person name="Wicker T."/>
            <person name="Bharti A.K."/>
            <person name="Chapman J."/>
            <person name="Feltus F.A."/>
            <person name="Gowik U."/>
            <person name="Grigoriev I.V."/>
            <person name="Lyons E."/>
            <person name="Maher C.A."/>
            <person name="Martis M."/>
            <person name="Narechania A."/>
            <person name="Otillar R.P."/>
            <person name="Penning B.W."/>
            <person name="Salamov A.A."/>
            <person name="Wang Y."/>
            <person name="Zhang L."/>
            <person name="Carpita N.C."/>
            <person name="Freeling M."/>
            <person name="Gingle A.R."/>
            <person name="Hash C.T."/>
            <person name="Keller B."/>
            <person name="Klein P."/>
            <person name="Kresovich S."/>
            <person name="McCann M.C."/>
            <person name="Ming R."/>
            <person name="Peterson D.G."/>
            <person name="Mehboob-ur-Rahman"/>
            <person name="Ware D."/>
            <person name="Westhoff P."/>
            <person name="Mayer K.F."/>
            <person name="Messing J."/>
            <person name="Rokhsar D.S."/>
        </authorList>
    </citation>
    <scope>NUCLEOTIDE SEQUENCE [LARGE SCALE GENOMIC DNA]</scope>
    <source>
        <strain evidence="3">cv. BTx623</strain>
    </source>
</reference>
<dbReference type="Proteomes" id="UP000000768">
    <property type="component" value="Chromosome 10"/>
</dbReference>
<feature type="compositionally biased region" description="Polar residues" evidence="1">
    <location>
        <begin position="1"/>
        <end position="15"/>
    </location>
</feature>
<protein>
    <submittedName>
        <fullName evidence="2">Uncharacterized protein</fullName>
    </submittedName>
</protein>
<keyword evidence="3" id="KW-1185">Reference proteome</keyword>
<dbReference type="InParanoid" id="A0A1W0VRS4"/>
<gene>
    <name evidence="2" type="ORF">SORBI_3010G068051</name>
</gene>
<organism evidence="2 3">
    <name type="scientific">Sorghum bicolor</name>
    <name type="common">Sorghum</name>
    <name type="synonym">Sorghum vulgare</name>
    <dbReference type="NCBI Taxonomy" id="4558"/>
    <lineage>
        <taxon>Eukaryota</taxon>
        <taxon>Viridiplantae</taxon>
        <taxon>Streptophyta</taxon>
        <taxon>Embryophyta</taxon>
        <taxon>Tracheophyta</taxon>
        <taxon>Spermatophyta</taxon>
        <taxon>Magnoliopsida</taxon>
        <taxon>Liliopsida</taxon>
        <taxon>Poales</taxon>
        <taxon>Poaceae</taxon>
        <taxon>PACMAD clade</taxon>
        <taxon>Panicoideae</taxon>
        <taxon>Andropogonodae</taxon>
        <taxon>Andropogoneae</taxon>
        <taxon>Sorghinae</taxon>
        <taxon>Sorghum</taxon>
    </lineage>
</organism>
<feature type="region of interest" description="Disordered" evidence="1">
    <location>
        <begin position="56"/>
        <end position="78"/>
    </location>
</feature>